<dbReference type="InterPro" id="IPR001789">
    <property type="entry name" value="Sig_transdc_resp-reg_receiver"/>
</dbReference>
<comment type="caution">
    <text evidence="4">The sequence shown here is derived from an EMBL/GenBank/DDBJ whole genome shotgun (WGS) entry which is preliminary data.</text>
</comment>
<dbReference type="SMART" id="SM00448">
    <property type="entry name" value="REC"/>
    <property type="match status" value="1"/>
</dbReference>
<protein>
    <submittedName>
        <fullName evidence="4">Two component transcriptional regulator, winged helix family</fullName>
    </submittedName>
</protein>
<evidence type="ECO:0000313" key="5">
    <source>
        <dbReference type="Proteomes" id="UP000034325"/>
    </source>
</evidence>
<organism evidence="4 5">
    <name type="scientific">Candidatus Woesebacteria bacterium GW2011_GWA1_39_12</name>
    <dbReference type="NCBI Taxonomy" id="1618549"/>
    <lineage>
        <taxon>Bacteria</taxon>
        <taxon>Candidatus Woeseibacteriota</taxon>
    </lineage>
</organism>
<reference evidence="4 5" key="1">
    <citation type="journal article" date="2015" name="Nature">
        <title>rRNA introns, odd ribosomes, and small enigmatic genomes across a large radiation of phyla.</title>
        <authorList>
            <person name="Brown C.T."/>
            <person name="Hug L.A."/>
            <person name="Thomas B.C."/>
            <person name="Sharon I."/>
            <person name="Castelle C.J."/>
            <person name="Singh A."/>
            <person name="Wilkins M.J."/>
            <person name="Williams K.H."/>
            <person name="Banfield J.F."/>
        </authorList>
    </citation>
    <scope>NUCLEOTIDE SEQUENCE [LARGE SCALE GENOMIC DNA]</scope>
</reference>
<dbReference type="EMBL" id="LBWA01000038">
    <property type="protein sequence ID" value="KKQ96196.1"/>
    <property type="molecule type" value="Genomic_DNA"/>
</dbReference>
<dbReference type="CDD" id="cd17574">
    <property type="entry name" value="REC_OmpR"/>
    <property type="match status" value="1"/>
</dbReference>
<dbReference type="InterPro" id="IPR011006">
    <property type="entry name" value="CheY-like_superfamily"/>
</dbReference>
<keyword evidence="1 2" id="KW-0597">Phosphoprotein</keyword>
<accession>A0A0G0Q3H6</accession>
<dbReference type="AlphaFoldDB" id="A0A0G0Q3H6"/>
<feature type="domain" description="Response regulatory" evidence="3">
    <location>
        <begin position="3"/>
        <end position="118"/>
    </location>
</feature>
<feature type="modified residue" description="4-aspartylphosphate" evidence="2">
    <location>
        <position position="52"/>
    </location>
</feature>
<dbReference type="InterPro" id="IPR050595">
    <property type="entry name" value="Bact_response_regulator"/>
</dbReference>
<gene>
    <name evidence="4" type="ORF">UT23_C0038G0008</name>
</gene>
<dbReference type="PROSITE" id="PS50110">
    <property type="entry name" value="RESPONSE_REGULATORY"/>
    <property type="match status" value="1"/>
</dbReference>
<sequence length="121" mass="13653">MFKILLIEDDNLLQKLYSEIFKKKGYDLKIAGDGQEGLILVKKENPSLIILDIMLPGTMNGFDVLENLKRNPDLKNIPVLVLTNLDSERKTAEEIGAQDYMVKANTTPDMVVKKVESMLKS</sequence>
<dbReference type="Gene3D" id="3.40.50.2300">
    <property type="match status" value="1"/>
</dbReference>
<dbReference type="GO" id="GO:0000160">
    <property type="term" value="P:phosphorelay signal transduction system"/>
    <property type="evidence" value="ECO:0007669"/>
    <property type="project" value="InterPro"/>
</dbReference>
<dbReference type="Pfam" id="PF00072">
    <property type="entry name" value="Response_reg"/>
    <property type="match status" value="1"/>
</dbReference>
<dbReference type="SUPFAM" id="SSF52172">
    <property type="entry name" value="CheY-like"/>
    <property type="match status" value="1"/>
</dbReference>
<evidence type="ECO:0000256" key="2">
    <source>
        <dbReference type="PROSITE-ProRule" id="PRU00169"/>
    </source>
</evidence>
<evidence type="ECO:0000259" key="3">
    <source>
        <dbReference type="PROSITE" id="PS50110"/>
    </source>
</evidence>
<name>A0A0G0Q3H6_9BACT</name>
<dbReference type="Proteomes" id="UP000034325">
    <property type="component" value="Unassembled WGS sequence"/>
</dbReference>
<proteinExistence type="predicted"/>
<dbReference type="PANTHER" id="PTHR44591:SF3">
    <property type="entry name" value="RESPONSE REGULATORY DOMAIN-CONTAINING PROTEIN"/>
    <property type="match status" value="1"/>
</dbReference>
<evidence type="ECO:0000313" key="4">
    <source>
        <dbReference type="EMBL" id="KKQ96196.1"/>
    </source>
</evidence>
<evidence type="ECO:0000256" key="1">
    <source>
        <dbReference type="ARBA" id="ARBA00022553"/>
    </source>
</evidence>
<dbReference type="PANTHER" id="PTHR44591">
    <property type="entry name" value="STRESS RESPONSE REGULATOR PROTEIN 1"/>
    <property type="match status" value="1"/>
</dbReference>